<dbReference type="Pfam" id="PF13500">
    <property type="entry name" value="AAA_26"/>
    <property type="match status" value="1"/>
</dbReference>
<evidence type="ECO:0000256" key="8">
    <source>
        <dbReference type="ARBA" id="ARBA00047386"/>
    </source>
</evidence>
<keyword evidence="6 9" id="KW-0067">ATP-binding</keyword>
<sequence length="204" mass="20875">MIVVTGTDTGIGKTVFAAALTVALGAHYWKPVQAGLEDGSDAATVAALGVPVAKVLPEAYRLVTPWSPHRAAEIDGVTIDPDRLAPPAVDGPLVVEGAGGALVPVTRELLYADVFAGWGAPVVLVARTTLGTINHSLLSIEALRARGVPLLGVAFVGDAVEDSEATIAAIGGVKRLGRLPMLASLTPDALAAAFAEHFDVADFR</sequence>
<organism evidence="10 11">
    <name type="scientific">Sphingomonas ginsenosidimutans</name>
    <dbReference type="NCBI Taxonomy" id="862134"/>
    <lineage>
        <taxon>Bacteria</taxon>
        <taxon>Pseudomonadati</taxon>
        <taxon>Pseudomonadota</taxon>
        <taxon>Alphaproteobacteria</taxon>
        <taxon>Sphingomonadales</taxon>
        <taxon>Sphingomonadaceae</taxon>
        <taxon>Sphingomonas</taxon>
    </lineage>
</organism>
<evidence type="ECO:0000256" key="9">
    <source>
        <dbReference type="HAMAP-Rule" id="MF_00336"/>
    </source>
</evidence>
<feature type="binding site" evidence="9">
    <location>
        <position position="41"/>
    </location>
    <ligand>
        <name>Mg(2+)</name>
        <dbReference type="ChEBI" id="CHEBI:18420"/>
    </ligand>
</feature>
<evidence type="ECO:0000256" key="6">
    <source>
        <dbReference type="ARBA" id="ARBA00022840"/>
    </source>
</evidence>
<evidence type="ECO:0000256" key="2">
    <source>
        <dbReference type="ARBA" id="ARBA00022598"/>
    </source>
</evidence>
<dbReference type="GO" id="GO:0004141">
    <property type="term" value="F:dethiobiotin synthase activity"/>
    <property type="evidence" value="ECO:0007669"/>
    <property type="project" value="UniProtKB-UniRule"/>
</dbReference>
<dbReference type="UniPathway" id="UPA00078">
    <property type="reaction ID" value="UER00161"/>
</dbReference>
<dbReference type="InterPro" id="IPR004472">
    <property type="entry name" value="DTB_synth_BioD"/>
</dbReference>
<dbReference type="Gene3D" id="3.40.50.300">
    <property type="entry name" value="P-loop containing nucleotide triphosphate hydrolases"/>
    <property type="match status" value="1"/>
</dbReference>
<dbReference type="NCBIfam" id="TIGR00347">
    <property type="entry name" value="bioD"/>
    <property type="match status" value="1"/>
</dbReference>
<feature type="active site" evidence="9">
    <location>
        <position position="30"/>
    </location>
</feature>
<keyword evidence="11" id="KW-1185">Reference proteome</keyword>
<dbReference type="Proteomes" id="UP000218784">
    <property type="component" value="Unassembled WGS sequence"/>
</dbReference>
<evidence type="ECO:0000256" key="4">
    <source>
        <dbReference type="ARBA" id="ARBA00022741"/>
    </source>
</evidence>
<dbReference type="GO" id="GO:0009102">
    <property type="term" value="P:biotin biosynthetic process"/>
    <property type="evidence" value="ECO:0007669"/>
    <property type="project" value="UniProtKB-UniRule"/>
</dbReference>
<gene>
    <name evidence="9" type="primary">bioD</name>
    <name evidence="10" type="ORF">COA17_04910</name>
</gene>
<keyword evidence="1 9" id="KW-0963">Cytoplasm</keyword>
<dbReference type="GO" id="GO:0005829">
    <property type="term" value="C:cytosol"/>
    <property type="evidence" value="ECO:0007669"/>
    <property type="project" value="TreeGrafter"/>
</dbReference>
<evidence type="ECO:0000256" key="1">
    <source>
        <dbReference type="ARBA" id="ARBA00022490"/>
    </source>
</evidence>
<dbReference type="RefSeq" id="WP_096610452.1">
    <property type="nucleotide sequence ID" value="NZ_NWVD01000001.1"/>
</dbReference>
<evidence type="ECO:0000256" key="3">
    <source>
        <dbReference type="ARBA" id="ARBA00022723"/>
    </source>
</evidence>
<comment type="pathway">
    <text evidence="9">Cofactor biosynthesis; biotin biosynthesis; biotin from 7,8-diaminononanoate: step 1/2.</text>
</comment>
<comment type="subunit">
    <text evidence="9">Homodimer.</text>
</comment>
<dbReference type="PANTHER" id="PTHR43210">
    <property type="entry name" value="DETHIOBIOTIN SYNTHETASE"/>
    <property type="match status" value="1"/>
</dbReference>
<dbReference type="GO" id="GO:0005524">
    <property type="term" value="F:ATP binding"/>
    <property type="evidence" value="ECO:0007669"/>
    <property type="project" value="UniProtKB-UniRule"/>
</dbReference>
<proteinExistence type="inferred from homology"/>
<feature type="binding site" evidence="9">
    <location>
        <position position="41"/>
    </location>
    <ligand>
        <name>ATP</name>
        <dbReference type="ChEBI" id="CHEBI:30616"/>
    </ligand>
</feature>
<dbReference type="PIRSF" id="PIRSF006755">
    <property type="entry name" value="DTB_synth"/>
    <property type="match status" value="1"/>
</dbReference>
<comment type="function">
    <text evidence="9">Catalyzes a mechanistically unusual reaction, the ATP-dependent insertion of CO2 between the N7 and N8 nitrogen atoms of 7,8-diaminopelargonic acid (DAPA, also called 7,8-diammoniononanoate) to form a ureido ring.</text>
</comment>
<keyword evidence="4 9" id="KW-0547">Nucleotide-binding</keyword>
<name>A0A2A4I278_9SPHN</name>
<dbReference type="AlphaFoldDB" id="A0A2A4I278"/>
<feature type="binding site" evidence="9">
    <location>
        <position position="14"/>
    </location>
    <ligand>
        <name>Mg(2+)</name>
        <dbReference type="ChEBI" id="CHEBI:18420"/>
    </ligand>
</feature>
<dbReference type="SUPFAM" id="SSF52540">
    <property type="entry name" value="P-loop containing nucleoside triphosphate hydrolases"/>
    <property type="match status" value="1"/>
</dbReference>
<dbReference type="PANTHER" id="PTHR43210:SF2">
    <property type="entry name" value="ATP-DEPENDENT DETHIOBIOTIN SYNTHETASE BIOD 2"/>
    <property type="match status" value="1"/>
</dbReference>
<comment type="cofactor">
    <cofactor evidence="9">
        <name>Mg(2+)</name>
        <dbReference type="ChEBI" id="CHEBI:18420"/>
    </cofactor>
</comment>
<keyword evidence="5 9" id="KW-0093">Biotin biosynthesis</keyword>
<dbReference type="EC" id="6.3.3.3" evidence="9"/>
<dbReference type="InterPro" id="IPR027417">
    <property type="entry name" value="P-loop_NTPase"/>
</dbReference>
<comment type="subcellular location">
    <subcellularLocation>
        <location evidence="9">Cytoplasm</location>
    </subcellularLocation>
</comment>
<feature type="binding site" evidence="9">
    <location>
        <begin position="96"/>
        <end position="99"/>
    </location>
    <ligand>
        <name>ATP</name>
        <dbReference type="ChEBI" id="CHEBI:30616"/>
    </ligand>
</feature>
<keyword evidence="3 9" id="KW-0479">Metal-binding</keyword>
<keyword evidence="7 9" id="KW-0460">Magnesium</keyword>
<protein>
    <recommendedName>
        <fullName evidence="9">ATP-dependent dethiobiotin synthetase BioD</fullName>
        <ecNumber evidence="9">6.3.3.3</ecNumber>
    </recommendedName>
    <alternativeName>
        <fullName evidence="9">DTB synthetase</fullName>
        <shortName evidence="9">DTBS</shortName>
    </alternativeName>
    <alternativeName>
        <fullName evidence="9">Dethiobiotin synthase</fullName>
    </alternativeName>
</protein>
<comment type="caution">
    <text evidence="9">Lacks conserved residue(s) required for the propagation of feature annotation.</text>
</comment>
<evidence type="ECO:0000313" key="11">
    <source>
        <dbReference type="Proteomes" id="UP000218784"/>
    </source>
</evidence>
<dbReference type="GO" id="GO:0000287">
    <property type="term" value="F:magnesium ion binding"/>
    <property type="evidence" value="ECO:0007669"/>
    <property type="project" value="UniProtKB-UniRule"/>
</dbReference>
<evidence type="ECO:0000313" key="10">
    <source>
        <dbReference type="EMBL" id="PCG10720.1"/>
    </source>
</evidence>
<dbReference type="HAMAP" id="MF_00336">
    <property type="entry name" value="BioD"/>
    <property type="match status" value="1"/>
</dbReference>
<evidence type="ECO:0000256" key="5">
    <source>
        <dbReference type="ARBA" id="ARBA00022756"/>
    </source>
</evidence>
<comment type="caution">
    <text evidence="10">The sequence shown here is derived from an EMBL/GenBank/DDBJ whole genome shotgun (WGS) entry which is preliminary data.</text>
</comment>
<dbReference type="CDD" id="cd03109">
    <property type="entry name" value="DTBS"/>
    <property type="match status" value="1"/>
</dbReference>
<feature type="binding site" evidence="9">
    <location>
        <position position="96"/>
    </location>
    <ligand>
        <name>Mg(2+)</name>
        <dbReference type="ChEBI" id="CHEBI:18420"/>
    </ligand>
</feature>
<accession>A0A2A4I278</accession>
<feature type="binding site" evidence="9">
    <location>
        <begin position="180"/>
        <end position="182"/>
    </location>
    <ligand>
        <name>ATP</name>
        <dbReference type="ChEBI" id="CHEBI:30616"/>
    </ligand>
</feature>
<dbReference type="EMBL" id="NWVD01000001">
    <property type="protein sequence ID" value="PCG10720.1"/>
    <property type="molecule type" value="Genomic_DNA"/>
</dbReference>
<comment type="catalytic activity">
    <reaction evidence="9">
        <text>(7R,8S)-7,8-diammoniononanoate + CO2 + ATP = (4R,5S)-dethiobiotin + ADP + phosphate + 3 H(+)</text>
        <dbReference type="Rhea" id="RHEA:15805"/>
        <dbReference type="ChEBI" id="CHEBI:15378"/>
        <dbReference type="ChEBI" id="CHEBI:16526"/>
        <dbReference type="ChEBI" id="CHEBI:30616"/>
        <dbReference type="ChEBI" id="CHEBI:43474"/>
        <dbReference type="ChEBI" id="CHEBI:149469"/>
        <dbReference type="ChEBI" id="CHEBI:149473"/>
        <dbReference type="ChEBI" id="CHEBI:456216"/>
        <dbReference type="EC" id="6.3.3.3"/>
    </reaction>
</comment>
<evidence type="ECO:0000256" key="7">
    <source>
        <dbReference type="ARBA" id="ARBA00022842"/>
    </source>
</evidence>
<feature type="binding site" evidence="9">
    <location>
        <begin position="10"/>
        <end position="15"/>
    </location>
    <ligand>
        <name>ATP</name>
        <dbReference type="ChEBI" id="CHEBI:30616"/>
    </ligand>
</feature>
<comment type="similarity">
    <text evidence="9">Belongs to the dethiobiotin synthetase family.</text>
</comment>
<keyword evidence="2 9" id="KW-0436">Ligase</keyword>
<comment type="catalytic activity">
    <reaction evidence="8">
        <text>(7R,8S)-8-amino-7-(carboxyamino)nonanoate + ATP = (4R,5S)-dethiobiotin + ADP + phosphate + H(+)</text>
        <dbReference type="Rhea" id="RHEA:63684"/>
        <dbReference type="ChEBI" id="CHEBI:15378"/>
        <dbReference type="ChEBI" id="CHEBI:30616"/>
        <dbReference type="ChEBI" id="CHEBI:43474"/>
        <dbReference type="ChEBI" id="CHEBI:149470"/>
        <dbReference type="ChEBI" id="CHEBI:149473"/>
        <dbReference type="ChEBI" id="CHEBI:456216"/>
    </reaction>
</comment>
<reference evidence="10 11" key="1">
    <citation type="submission" date="2017-09" db="EMBL/GenBank/DDBJ databases">
        <title>Sphingomonas ginsenosidimutans KACC 14949, whole genome shotgun sequence.</title>
        <authorList>
            <person name="Feng G."/>
            <person name="Zhu H."/>
        </authorList>
    </citation>
    <scope>NUCLEOTIDE SEQUENCE [LARGE SCALE GENOMIC DNA]</scope>
    <source>
        <strain evidence="10 11">KACC 14949</strain>
    </source>
</reference>